<keyword evidence="3" id="KW-0479">Metal-binding</keyword>
<name>A0ABW5PAQ6_9BACL</name>
<evidence type="ECO:0000256" key="4">
    <source>
        <dbReference type="ARBA" id="ARBA00022833"/>
    </source>
</evidence>
<dbReference type="EMBL" id="JBHUME010000007">
    <property type="protein sequence ID" value="MFD2612377.1"/>
    <property type="molecule type" value="Genomic_DNA"/>
</dbReference>
<evidence type="ECO:0000256" key="1">
    <source>
        <dbReference type="ARBA" id="ARBA00001947"/>
    </source>
</evidence>
<keyword evidence="6" id="KW-1185">Reference proteome</keyword>
<dbReference type="PANTHER" id="PTHR37418">
    <property type="entry name" value="3-KETO-5-AMINOHEXANOATE CLEAVAGE ENZYME-RELATED"/>
    <property type="match status" value="1"/>
</dbReference>
<proteinExistence type="predicted"/>
<evidence type="ECO:0000313" key="5">
    <source>
        <dbReference type="EMBL" id="MFD2612377.1"/>
    </source>
</evidence>
<dbReference type="Proteomes" id="UP001597541">
    <property type="component" value="Unassembled WGS sequence"/>
</dbReference>
<comment type="cofactor">
    <cofactor evidence="1">
        <name>Zn(2+)</name>
        <dbReference type="ChEBI" id="CHEBI:29105"/>
    </cofactor>
</comment>
<evidence type="ECO:0000313" key="6">
    <source>
        <dbReference type="Proteomes" id="UP001597541"/>
    </source>
</evidence>
<keyword evidence="2" id="KW-0808">Transferase</keyword>
<protein>
    <submittedName>
        <fullName evidence="5">3-keto-5-aminohexanoate cleavage protein</fullName>
    </submittedName>
</protein>
<dbReference type="RefSeq" id="WP_377601896.1">
    <property type="nucleotide sequence ID" value="NZ_JBHUME010000007.1"/>
</dbReference>
<comment type="caution">
    <text evidence="5">The sequence shown here is derived from an EMBL/GenBank/DDBJ whole genome shotgun (WGS) entry which is preliminary data.</text>
</comment>
<evidence type="ECO:0000256" key="3">
    <source>
        <dbReference type="ARBA" id="ARBA00022723"/>
    </source>
</evidence>
<sequence length="275" mass="30063">MQKVVITAAVTGGVTTREQNPNLPITPVEIAQSVYECWNAGASIAHIHARETDGTPSQRVELYQEIVTRIRERCDILINLTTTGWGQSSGEEDRWKPLQCRPEIATFTPGSMNRKNGVMLNSPVFVRKLAQKILEADAMPEIEIFDFGMINQAVKIAKEGLLRSPLHFQFVLGVDGGIPASAKNLLHLSESIPSESTWSVAAVGRHQLPMNLLGIMLGGHIRTGFEDNVYMNYGKLAVSNAQLVERLATYSAELGREVASPSEARSILKIGGATQ</sequence>
<organism evidence="5 6">
    <name type="scientific">Paenibacillus gansuensis</name>
    <dbReference type="NCBI Taxonomy" id="306542"/>
    <lineage>
        <taxon>Bacteria</taxon>
        <taxon>Bacillati</taxon>
        <taxon>Bacillota</taxon>
        <taxon>Bacilli</taxon>
        <taxon>Bacillales</taxon>
        <taxon>Paenibacillaceae</taxon>
        <taxon>Paenibacillus</taxon>
    </lineage>
</organism>
<dbReference type="InterPro" id="IPR008567">
    <property type="entry name" value="BKACE"/>
</dbReference>
<dbReference type="Gene3D" id="3.20.20.70">
    <property type="entry name" value="Aldolase class I"/>
    <property type="match status" value="1"/>
</dbReference>
<evidence type="ECO:0000256" key="2">
    <source>
        <dbReference type="ARBA" id="ARBA00022679"/>
    </source>
</evidence>
<dbReference type="InterPro" id="IPR013785">
    <property type="entry name" value="Aldolase_TIM"/>
</dbReference>
<gene>
    <name evidence="5" type="ORF">ACFSUF_08080</name>
</gene>
<keyword evidence="4" id="KW-0862">Zinc</keyword>
<dbReference type="Pfam" id="PF05853">
    <property type="entry name" value="BKACE"/>
    <property type="match status" value="1"/>
</dbReference>
<reference evidence="6" key="1">
    <citation type="journal article" date="2019" name="Int. J. Syst. Evol. Microbiol.">
        <title>The Global Catalogue of Microorganisms (GCM) 10K type strain sequencing project: providing services to taxonomists for standard genome sequencing and annotation.</title>
        <authorList>
            <consortium name="The Broad Institute Genomics Platform"/>
            <consortium name="The Broad Institute Genome Sequencing Center for Infectious Disease"/>
            <person name="Wu L."/>
            <person name="Ma J."/>
        </authorList>
    </citation>
    <scope>NUCLEOTIDE SEQUENCE [LARGE SCALE GENOMIC DNA]</scope>
    <source>
        <strain evidence="6">KCTC 3950</strain>
    </source>
</reference>
<accession>A0ABW5PAQ6</accession>
<dbReference type="PANTHER" id="PTHR37418:SF2">
    <property type="entry name" value="3-KETO-5-AMINOHEXANOATE CLEAVAGE ENZYME"/>
    <property type="match status" value="1"/>
</dbReference>